<dbReference type="RefSeq" id="WP_145446782.1">
    <property type="nucleotide sequence ID" value="NZ_CP036280.1"/>
</dbReference>
<dbReference type="AlphaFoldDB" id="A0A518C060"/>
<keyword evidence="4" id="KW-1185">Reference proteome</keyword>
<feature type="signal peptide" evidence="2">
    <location>
        <begin position="1"/>
        <end position="24"/>
    </location>
</feature>
<organism evidence="3 4">
    <name type="scientific">Mucisphaera calidilacus</name>
    <dbReference type="NCBI Taxonomy" id="2527982"/>
    <lineage>
        <taxon>Bacteria</taxon>
        <taxon>Pseudomonadati</taxon>
        <taxon>Planctomycetota</taxon>
        <taxon>Phycisphaerae</taxon>
        <taxon>Phycisphaerales</taxon>
        <taxon>Phycisphaeraceae</taxon>
        <taxon>Mucisphaera</taxon>
    </lineage>
</organism>
<gene>
    <name evidence="3" type="ORF">Pan265_24830</name>
</gene>
<evidence type="ECO:0000256" key="1">
    <source>
        <dbReference type="SAM" id="MobiDB-lite"/>
    </source>
</evidence>
<evidence type="ECO:0000313" key="4">
    <source>
        <dbReference type="Proteomes" id="UP000320386"/>
    </source>
</evidence>
<protein>
    <recommendedName>
        <fullName evidence="5">Esterase</fullName>
    </recommendedName>
</protein>
<name>A0A518C060_9BACT</name>
<evidence type="ECO:0008006" key="5">
    <source>
        <dbReference type="Google" id="ProtNLM"/>
    </source>
</evidence>
<dbReference type="OrthoDB" id="835246at2"/>
<sequence precursor="true">MNTKHHLVALLLIALLLPACVTNSQTTATPQATDAASNAPTPPPAKPAQPLPASERLGIVLPLTHPDARVHIPDRLLDNPPETLPVIVHFHQGFNWLSEEMHTHNINAILVFFSPGGLSSKYKMPMIENPQLFDQLLAEGLDAARAQPQLPDDITIDTITVTSFSAGFGAVREILKNPRDFDRIDHIVLADTLYAGYTGDVADKKVNPDNMVDFLRYARQAVDGNKTMIITHNSYDPPGYASTAETADYLLHHLGLQRYNVNYPVGEKLTHNTRAGKGHFEVFSSPRTDGSDHAMHLRYIGFPLAMLGLPQP</sequence>
<feature type="region of interest" description="Disordered" evidence="1">
    <location>
        <begin position="31"/>
        <end position="51"/>
    </location>
</feature>
<reference evidence="3 4" key="1">
    <citation type="submission" date="2019-02" db="EMBL/GenBank/DDBJ databases">
        <title>Deep-cultivation of Planctomycetes and their phenomic and genomic characterization uncovers novel biology.</title>
        <authorList>
            <person name="Wiegand S."/>
            <person name="Jogler M."/>
            <person name="Boedeker C."/>
            <person name="Pinto D."/>
            <person name="Vollmers J."/>
            <person name="Rivas-Marin E."/>
            <person name="Kohn T."/>
            <person name="Peeters S.H."/>
            <person name="Heuer A."/>
            <person name="Rast P."/>
            <person name="Oberbeckmann S."/>
            <person name="Bunk B."/>
            <person name="Jeske O."/>
            <person name="Meyerdierks A."/>
            <person name="Storesund J.E."/>
            <person name="Kallscheuer N."/>
            <person name="Luecker S."/>
            <person name="Lage O.M."/>
            <person name="Pohl T."/>
            <person name="Merkel B.J."/>
            <person name="Hornburger P."/>
            <person name="Mueller R.-W."/>
            <person name="Bruemmer F."/>
            <person name="Labrenz M."/>
            <person name="Spormann A.M."/>
            <person name="Op den Camp H."/>
            <person name="Overmann J."/>
            <person name="Amann R."/>
            <person name="Jetten M.S.M."/>
            <person name="Mascher T."/>
            <person name="Medema M.H."/>
            <person name="Devos D.P."/>
            <person name="Kaster A.-K."/>
            <person name="Ovreas L."/>
            <person name="Rohde M."/>
            <person name="Galperin M.Y."/>
            <person name="Jogler C."/>
        </authorList>
    </citation>
    <scope>NUCLEOTIDE SEQUENCE [LARGE SCALE GENOMIC DNA]</scope>
    <source>
        <strain evidence="3 4">Pan265</strain>
    </source>
</reference>
<dbReference type="Proteomes" id="UP000320386">
    <property type="component" value="Chromosome"/>
</dbReference>
<feature type="chain" id="PRO_5021914608" description="Esterase" evidence="2">
    <location>
        <begin position="25"/>
        <end position="312"/>
    </location>
</feature>
<keyword evidence="2" id="KW-0732">Signal</keyword>
<accession>A0A518C060</accession>
<dbReference type="KEGG" id="mcad:Pan265_24830"/>
<feature type="compositionally biased region" description="Pro residues" evidence="1">
    <location>
        <begin position="40"/>
        <end position="50"/>
    </location>
</feature>
<evidence type="ECO:0000313" key="3">
    <source>
        <dbReference type="EMBL" id="QDU72612.1"/>
    </source>
</evidence>
<dbReference type="EMBL" id="CP036280">
    <property type="protein sequence ID" value="QDU72612.1"/>
    <property type="molecule type" value="Genomic_DNA"/>
</dbReference>
<evidence type="ECO:0000256" key="2">
    <source>
        <dbReference type="SAM" id="SignalP"/>
    </source>
</evidence>
<proteinExistence type="predicted"/>